<evidence type="ECO:0000313" key="2">
    <source>
        <dbReference type="Proteomes" id="UP000031443"/>
    </source>
</evidence>
<reference evidence="2" key="1">
    <citation type="journal article" date="2013" name="Nat. Genet.">
        <title>The draft genomes of soft-shell turtle and green sea turtle yield insights into the development and evolution of the turtle-specific body plan.</title>
        <authorList>
            <person name="Wang Z."/>
            <person name="Pascual-Anaya J."/>
            <person name="Zadissa A."/>
            <person name="Li W."/>
            <person name="Niimura Y."/>
            <person name="Huang Z."/>
            <person name="Li C."/>
            <person name="White S."/>
            <person name="Xiong Z."/>
            <person name="Fang D."/>
            <person name="Wang B."/>
            <person name="Ming Y."/>
            <person name="Chen Y."/>
            <person name="Zheng Y."/>
            <person name="Kuraku S."/>
            <person name="Pignatelli M."/>
            <person name="Herrero J."/>
            <person name="Beal K."/>
            <person name="Nozawa M."/>
            <person name="Li Q."/>
            <person name="Wang J."/>
            <person name="Zhang H."/>
            <person name="Yu L."/>
            <person name="Shigenobu S."/>
            <person name="Wang J."/>
            <person name="Liu J."/>
            <person name="Flicek P."/>
            <person name="Searle S."/>
            <person name="Wang J."/>
            <person name="Kuratani S."/>
            <person name="Yin Y."/>
            <person name="Aken B."/>
            <person name="Zhang G."/>
            <person name="Irie N."/>
        </authorList>
    </citation>
    <scope>NUCLEOTIDE SEQUENCE [LARGE SCALE GENOMIC DNA]</scope>
</reference>
<dbReference type="EMBL" id="KB538908">
    <property type="protein sequence ID" value="EMP32740.1"/>
    <property type="molecule type" value="Genomic_DNA"/>
</dbReference>
<name>M7BAY3_CHEMY</name>
<keyword evidence="2" id="KW-1185">Reference proteome</keyword>
<proteinExistence type="predicted"/>
<dbReference type="AlphaFoldDB" id="M7BAY3"/>
<evidence type="ECO:0000313" key="1">
    <source>
        <dbReference type="EMBL" id="EMP32740.1"/>
    </source>
</evidence>
<protein>
    <submittedName>
        <fullName evidence="1">Uncharacterized protein</fullName>
    </submittedName>
</protein>
<sequence>MGVEAPCFYLPLARENLAYHRQTSTPLSAHACSSLRCSSAGRARADVYSLANLRISVDAGVCCVFILVPSLALQQACCILTFTFMHLDLEVDTVR</sequence>
<gene>
    <name evidence="1" type="ORF">UY3_10110</name>
</gene>
<dbReference type="Proteomes" id="UP000031443">
    <property type="component" value="Unassembled WGS sequence"/>
</dbReference>
<accession>M7BAY3</accession>
<organism evidence="1 2">
    <name type="scientific">Chelonia mydas</name>
    <name type="common">Green sea-turtle</name>
    <name type="synonym">Chelonia agassizi</name>
    <dbReference type="NCBI Taxonomy" id="8469"/>
    <lineage>
        <taxon>Eukaryota</taxon>
        <taxon>Metazoa</taxon>
        <taxon>Chordata</taxon>
        <taxon>Craniata</taxon>
        <taxon>Vertebrata</taxon>
        <taxon>Euteleostomi</taxon>
        <taxon>Archelosauria</taxon>
        <taxon>Testudinata</taxon>
        <taxon>Testudines</taxon>
        <taxon>Cryptodira</taxon>
        <taxon>Durocryptodira</taxon>
        <taxon>Americhelydia</taxon>
        <taxon>Chelonioidea</taxon>
        <taxon>Cheloniidae</taxon>
        <taxon>Chelonia</taxon>
    </lineage>
</organism>